<gene>
    <name evidence="2" type="ORF">IM755_12755</name>
</gene>
<protein>
    <submittedName>
        <fullName evidence="2">Fibrobacter succinogenes major paralogous domain-containing protein</fullName>
    </submittedName>
</protein>
<dbReference type="Proteomes" id="UP000656274">
    <property type="component" value="Unassembled WGS sequence"/>
</dbReference>
<sequence>NDAGSVGKGLVFPQTDLTTWTFDTSALDGINFPTAFDGMIVYNTGSGSTLENQGQIVSVTPGFYYFSNPGATDNITNGRWIKFEAGAAGGKFVDGTDPADAVYTAGKVGIGTTTPSGKLTIKGDNIYQVIENTNGDSKLILYNKSLTSTSIPDVYVPETSSLEAKAYTPQIGVVGKTSDGNGILRIDAGTSLSTPLTLQEGRVFINNDSGNNAITLINDKGGREVRIGGYGSTKEGFRREIKSSSIYSDRITMGGRVEIPEVRDFNNSFYQTPLALSFPGVTTAGFLPPKLTTAQMQALTPVAGLMVYNTTINCLMYFDGTEWRCDKNGTTILSSVNINSLGAALLPEVNECLTKTISVSGCASVPNATINDDPVTTLGIEYNWADGMASMGFTDRALVEIGGQCWFRYNANIIPSNYPDLPNTGRNIWNSEFNPIPGTYRADKTSWGYYNAVQPDGSLGWATSPATPGEGILYQFKAAMNGATQERAQGVCPTGFHVPSDCEFIFLEKSLGMANNELYLFDSRDRGVTSNVGTKLRGFGNNYDGTLNLTGFNLMLGGQRNNGPSPLTFNGRGIYATLTTSSSVSENVGIGRAAYVNTKDFSRLYSGRFPNSLRCLKD</sequence>
<reference evidence="2 3" key="1">
    <citation type="submission" date="2020-10" db="EMBL/GenBank/DDBJ databases">
        <title>The genome sequence of Flavobacterium aquaticum 1Y8A.</title>
        <authorList>
            <person name="Liu Y."/>
        </authorList>
    </citation>
    <scope>NUCLEOTIDE SEQUENCE [LARGE SCALE GENOMIC DNA]</scope>
    <source>
        <strain evidence="2 3">1Y8A</strain>
    </source>
</reference>
<organism evidence="2 3">
    <name type="scientific">Flavobacterium proteolyticum</name>
    <dbReference type="NCBI Taxonomy" id="2911683"/>
    <lineage>
        <taxon>Bacteria</taxon>
        <taxon>Pseudomonadati</taxon>
        <taxon>Bacteroidota</taxon>
        <taxon>Flavobacteriia</taxon>
        <taxon>Flavobacteriales</taxon>
        <taxon>Flavobacteriaceae</taxon>
        <taxon>Flavobacterium</taxon>
    </lineage>
</organism>
<proteinExistence type="predicted"/>
<evidence type="ECO:0000259" key="1">
    <source>
        <dbReference type="Pfam" id="PF09603"/>
    </source>
</evidence>
<keyword evidence="3" id="KW-1185">Reference proteome</keyword>
<dbReference type="RefSeq" id="WP_194097462.1">
    <property type="nucleotide sequence ID" value="NZ_JADFTZ010000015.1"/>
</dbReference>
<comment type="caution">
    <text evidence="2">The sequence shown here is derived from an EMBL/GenBank/DDBJ whole genome shotgun (WGS) entry which is preliminary data.</text>
</comment>
<feature type="domain" description="Fibrobacter succinogenes major paralogous" evidence="1">
    <location>
        <begin position="399"/>
        <end position="617"/>
    </location>
</feature>
<accession>A0ABR9WVB6</accession>
<evidence type="ECO:0000313" key="2">
    <source>
        <dbReference type="EMBL" id="MBE9577576.1"/>
    </source>
</evidence>
<dbReference type="EMBL" id="JADFTZ010000015">
    <property type="protein sequence ID" value="MBE9577576.1"/>
    <property type="molecule type" value="Genomic_DNA"/>
</dbReference>
<feature type="non-terminal residue" evidence="2">
    <location>
        <position position="1"/>
    </location>
</feature>
<dbReference type="InterPro" id="IPR011871">
    <property type="entry name" value="Fib_succ_major"/>
</dbReference>
<dbReference type="Pfam" id="PF09603">
    <property type="entry name" value="Fib_succ_major"/>
    <property type="match status" value="1"/>
</dbReference>
<evidence type="ECO:0000313" key="3">
    <source>
        <dbReference type="Proteomes" id="UP000656274"/>
    </source>
</evidence>
<name>A0ABR9WVB6_9FLAO</name>